<dbReference type="FunFam" id="1.25.40.10:FF:000158">
    <property type="entry name" value="pentatricopeptide repeat-containing protein At2g33680"/>
    <property type="match status" value="1"/>
</dbReference>
<dbReference type="GO" id="GO:0008270">
    <property type="term" value="F:zinc ion binding"/>
    <property type="evidence" value="ECO:0007669"/>
    <property type="project" value="InterPro"/>
</dbReference>
<sequence length="620" mass="69491">MLRAAYRPGLFLRNNLLALYCRCGDMRHARLLFDGMPRRDAVSWNTLIAGYSGLGSPRLALDAFRSARASGDGVDRFTFAAALASCAREGNWRNGRVVHGLAVVSGLARTAFLTNSVIDMYAKCGMIDEVRLLFDRAEERDEASWNLLLSAYDYDSEPDLFYRPAAIALGLLIEVSGLQADEFIASVLINLYSKARSVNDSLRCFDMTLKEDVFIWTSMITAFVQNEHFEKALYLFRELLYTRKETDQFTISSVMSACAALSVPTTCKQIHCHAVKTGLDQFTVSGNSQIAMYRNIGDLKASKLTFEQISCLDTFSWSAMILSYAVHGYESKALELFEKMKNLGVMMNEIASLAVLIACSQQGLADEGLRYYENTIPDDGFSLDVKLKACMVDLLGRVGKLADAEDFIMSSVSENDPILWHALLRACRVHGDKERCTKIGEKLMELEPFSASSYVMLYNLYMDAGKISLAMRTRGLMRERGITNEAGISWTDFGGSIHNFIDGDNSCSHNTIHTTLEELLVRVKQKTEHGGTNIWELEFQSRKLSESSISRHGELLAVAFGLTTLPSVAPVRVMKNQRISWESHETLKLLSEGENREITVRDPTHFHHFTRGSCSCRGYW</sequence>
<dbReference type="GO" id="GO:0005739">
    <property type="term" value="C:mitochondrion"/>
    <property type="evidence" value="ECO:0007669"/>
    <property type="project" value="GOC"/>
</dbReference>
<dbReference type="GO" id="GO:1900864">
    <property type="term" value="P:mitochondrial RNA modification"/>
    <property type="evidence" value="ECO:0007669"/>
    <property type="project" value="EnsemblPlants"/>
</dbReference>
<dbReference type="OMA" id="GNSQIEM"/>
<accession>B8AN67</accession>
<feature type="repeat" description="PPR" evidence="3">
    <location>
        <begin position="212"/>
        <end position="246"/>
    </location>
</feature>
<dbReference type="PROSITE" id="PS51375">
    <property type="entry name" value="PPR"/>
    <property type="match status" value="3"/>
</dbReference>
<protein>
    <recommendedName>
        <fullName evidence="4">DYW domain-containing protein</fullName>
    </recommendedName>
</protein>
<keyword evidence="2" id="KW-0809">Transit peptide</keyword>
<feature type="repeat" description="PPR" evidence="3">
    <location>
        <begin position="313"/>
        <end position="347"/>
    </location>
</feature>
<dbReference type="GO" id="GO:0099402">
    <property type="term" value="P:plant organ development"/>
    <property type="evidence" value="ECO:0007669"/>
    <property type="project" value="UniProtKB-ARBA"/>
</dbReference>
<dbReference type="InterPro" id="IPR046960">
    <property type="entry name" value="PPR_At4g14850-like_plant"/>
</dbReference>
<dbReference type="InterPro" id="IPR011990">
    <property type="entry name" value="TPR-like_helical_dom_sf"/>
</dbReference>
<dbReference type="HOGENOM" id="CLU_002706_15_1_1"/>
<dbReference type="InterPro" id="IPR002885">
    <property type="entry name" value="PPR_rpt"/>
</dbReference>
<dbReference type="PANTHER" id="PTHR47926">
    <property type="entry name" value="PENTATRICOPEPTIDE REPEAT-CONTAINING PROTEIN"/>
    <property type="match status" value="1"/>
</dbReference>
<dbReference type="NCBIfam" id="TIGR00756">
    <property type="entry name" value="PPR"/>
    <property type="match status" value="2"/>
</dbReference>
<dbReference type="InterPro" id="IPR032867">
    <property type="entry name" value="DYW_dom"/>
</dbReference>
<keyword evidence="6" id="KW-1185">Reference proteome</keyword>
<dbReference type="Pfam" id="PF14432">
    <property type="entry name" value="DYW_deaminase"/>
    <property type="match status" value="1"/>
</dbReference>
<evidence type="ECO:0000313" key="5">
    <source>
        <dbReference type="EMBL" id="EEC76497.1"/>
    </source>
</evidence>
<dbReference type="Proteomes" id="UP000007015">
    <property type="component" value="Chromosome 3"/>
</dbReference>
<feature type="repeat" description="PPR" evidence="3">
    <location>
        <begin position="40"/>
        <end position="74"/>
    </location>
</feature>
<feature type="domain" description="DYW" evidence="4">
    <location>
        <begin position="548"/>
        <end position="620"/>
    </location>
</feature>
<dbReference type="PANTHER" id="PTHR47926:SF399">
    <property type="entry name" value="(WILD MALAYSIAN BANANA) HYPOTHETICAL PROTEIN"/>
    <property type="match status" value="1"/>
</dbReference>
<evidence type="ECO:0000259" key="4">
    <source>
        <dbReference type="Pfam" id="PF14432"/>
    </source>
</evidence>
<gene>
    <name evidence="5" type="ORF">OsI_14256</name>
</gene>
<dbReference type="SUPFAM" id="SSF48452">
    <property type="entry name" value="TPR-like"/>
    <property type="match status" value="1"/>
</dbReference>
<dbReference type="EMBL" id="CM000128">
    <property type="protein sequence ID" value="EEC76497.1"/>
    <property type="molecule type" value="Genomic_DNA"/>
</dbReference>
<evidence type="ECO:0000313" key="6">
    <source>
        <dbReference type="Proteomes" id="UP000007015"/>
    </source>
</evidence>
<evidence type="ECO:0000256" key="1">
    <source>
        <dbReference type="ARBA" id="ARBA00022737"/>
    </source>
</evidence>
<dbReference type="Gramene" id="BGIOSGA009477-TA">
    <property type="protein sequence ID" value="BGIOSGA009477-PA"/>
    <property type="gene ID" value="BGIOSGA009477"/>
</dbReference>
<reference evidence="5 6" key="1">
    <citation type="journal article" date="2005" name="PLoS Biol.">
        <title>The genomes of Oryza sativa: a history of duplications.</title>
        <authorList>
            <person name="Yu J."/>
            <person name="Wang J."/>
            <person name="Lin W."/>
            <person name="Li S."/>
            <person name="Li H."/>
            <person name="Zhou J."/>
            <person name="Ni P."/>
            <person name="Dong W."/>
            <person name="Hu S."/>
            <person name="Zeng C."/>
            <person name="Zhang J."/>
            <person name="Zhang Y."/>
            <person name="Li R."/>
            <person name="Xu Z."/>
            <person name="Li S."/>
            <person name="Li X."/>
            <person name="Zheng H."/>
            <person name="Cong L."/>
            <person name="Lin L."/>
            <person name="Yin J."/>
            <person name="Geng J."/>
            <person name="Li G."/>
            <person name="Shi J."/>
            <person name="Liu J."/>
            <person name="Lv H."/>
            <person name="Li J."/>
            <person name="Wang J."/>
            <person name="Deng Y."/>
            <person name="Ran L."/>
            <person name="Shi X."/>
            <person name="Wang X."/>
            <person name="Wu Q."/>
            <person name="Li C."/>
            <person name="Ren X."/>
            <person name="Wang J."/>
            <person name="Wang X."/>
            <person name="Li D."/>
            <person name="Liu D."/>
            <person name="Zhang X."/>
            <person name="Ji Z."/>
            <person name="Zhao W."/>
            <person name="Sun Y."/>
            <person name="Zhang Z."/>
            <person name="Bao J."/>
            <person name="Han Y."/>
            <person name="Dong L."/>
            <person name="Ji J."/>
            <person name="Chen P."/>
            <person name="Wu S."/>
            <person name="Liu J."/>
            <person name="Xiao Y."/>
            <person name="Bu D."/>
            <person name="Tan J."/>
            <person name="Yang L."/>
            <person name="Ye C."/>
            <person name="Zhang J."/>
            <person name="Xu J."/>
            <person name="Zhou Y."/>
            <person name="Yu Y."/>
            <person name="Zhang B."/>
            <person name="Zhuang S."/>
            <person name="Wei H."/>
            <person name="Liu B."/>
            <person name="Lei M."/>
            <person name="Yu H."/>
            <person name="Li Y."/>
            <person name="Xu H."/>
            <person name="Wei S."/>
            <person name="He X."/>
            <person name="Fang L."/>
            <person name="Zhang Z."/>
            <person name="Zhang Y."/>
            <person name="Huang X."/>
            <person name="Su Z."/>
            <person name="Tong W."/>
            <person name="Li J."/>
            <person name="Tong Z."/>
            <person name="Li S."/>
            <person name="Ye J."/>
            <person name="Wang L."/>
            <person name="Fang L."/>
            <person name="Lei T."/>
            <person name="Chen C."/>
            <person name="Chen H."/>
            <person name="Xu Z."/>
            <person name="Li H."/>
            <person name="Huang H."/>
            <person name="Zhang F."/>
            <person name="Xu H."/>
            <person name="Li N."/>
            <person name="Zhao C."/>
            <person name="Li S."/>
            <person name="Dong L."/>
            <person name="Huang Y."/>
            <person name="Li L."/>
            <person name="Xi Y."/>
            <person name="Qi Q."/>
            <person name="Li W."/>
            <person name="Zhang B."/>
            <person name="Hu W."/>
            <person name="Zhang Y."/>
            <person name="Tian X."/>
            <person name="Jiao Y."/>
            <person name="Liang X."/>
            <person name="Jin J."/>
            <person name="Gao L."/>
            <person name="Zheng W."/>
            <person name="Hao B."/>
            <person name="Liu S."/>
            <person name="Wang W."/>
            <person name="Yuan L."/>
            <person name="Cao M."/>
            <person name="McDermott J."/>
            <person name="Samudrala R."/>
            <person name="Wang J."/>
            <person name="Wong G.K."/>
            <person name="Yang H."/>
        </authorList>
    </citation>
    <scope>NUCLEOTIDE SEQUENCE [LARGE SCALE GENOMIC DNA]</scope>
    <source>
        <strain evidence="6">cv. 93-11</strain>
    </source>
</reference>
<dbReference type="Gene3D" id="1.25.40.10">
    <property type="entry name" value="Tetratricopeptide repeat domain"/>
    <property type="match status" value="4"/>
</dbReference>
<evidence type="ECO:0000256" key="2">
    <source>
        <dbReference type="ARBA" id="ARBA00022946"/>
    </source>
</evidence>
<proteinExistence type="predicted"/>
<dbReference type="Pfam" id="PF01535">
    <property type="entry name" value="PPR"/>
    <property type="match status" value="5"/>
</dbReference>
<dbReference type="STRING" id="39946.B8AN67"/>
<evidence type="ECO:0000256" key="3">
    <source>
        <dbReference type="PROSITE-ProRule" id="PRU00708"/>
    </source>
</evidence>
<dbReference type="AlphaFoldDB" id="B8AN67"/>
<dbReference type="GO" id="GO:0003723">
    <property type="term" value="F:RNA binding"/>
    <property type="evidence" value="ECO:0007669"/>
    <property type="project" value="InterPro"/>
</dbReference>
<name>B8AN67_ORYSI</name>
<dbReference type="InterPro" id="IPR046848">
    <property type="entry name" value="E_motif"/>
</dbReference>
<dbReference type="Pfam" id="PF20431">
    <property type="entry name" value="E_motif"/>
    <property type="match status" value="1"/>
</dbReference>
<keyword evidence="1" id="KW-0677">Repeat</keyword>
<organism evidence="5 6">
    <name type="scientific">Oryza sativa subsp. indica</name>
    <name type="common">Rice</name>
    <dbReference type="NCBI Taxonomy" id="39946"/>
    <lineage>
        <taxon>Eukaryota</taxon>
        <taxon>Viridiplantae</taxon>
        <taxon>Streptophyta</taxon>
        <taxon>Embryophyta</taxon>
        <taxon>Tracheophyta</taxon>
        <taxon>Spermatophyta</taxon>
        <taxon>Magnoliopsida</taxon>
        <taxon>Liliopsida</taxon>
        <taxon>Poales</taxon>
        <taxon>Poaceae</taxon>
        <taxon>BOP clade</taxon>
        <taxon>Oryzoideae</taxon>
        <taxon>Oryzeae</taxon>
        <taxon>Oryzinae</taxon>
        <taxon>Oryza</taxon>
        <taxon>Oryza sativa</taxon>
    </lineage>
</organism>